<dbReference type="GO" id="GO:0012505">
    <property type="term" value="C:endomembrane system"/>
    <property type="evidence" value="ECO:0007669"/>
    <property type="project" value="TreeGrafter"/>
</dbReference>
<evidence type="ECO:0000256" key="6">
    <source>
        <dbReference type="ARBA" id="ARBA00022989"/>
    </source>
</evidence>
<feature type="domain" description="Cation/H+ exchanger transmembrane" evidence="11">
    <location>
        <begin position="4"/>
        <end position="311"/>
    </location>
</feature>
<dbReference type="InterPro" id="IPR057290">
    <property type="entry name" value="CHX17_C"/>
</dbReference>
<evidence type="ECO:0000256" key="3">
    <source>
        <dbReference type="ARBA" id="ARBA00022538"/>
    </source>
</evidence>
<evidence type="ECO:0000256" key="8">
    <source>
        <dbReference type="ARBA" id="ARBA00023136"/>
    </source>
</evidence>
<keyword evidence="15" id="KW-1185">Reference proteome</keyword>
<evidence type="ECO:0000256" key="7">
    <source>
        <dbReference type="ARBA" id="ARBA00023065"/>
    </source>
</evidence>
<reference evidence="14 15" key="1">
    <citation type="journal article" date="2021" name="Commun. Biol.">
        <title>The genome of Shorea leprosula (Dipterocarpaceae) highlights the ecological relevance of drought in aseasonal tropical rainforests.</title>
        <authorList>
            <person name="Ng K.K.S."/>
            <person name="Kobayashi M.J."/>
            <person name="Fawcett J.A."/>
            <person name="Hatakeyama M."/>
            <person name="Paape T."/>
            <person name="Ng C.H."/>
            <person name="Ang C.C."/>
            <person name="Tnah L.H."/>
            <person name="Lee C.T."/>
            <person name="Nishiyama T."/>
            <person name="Sese J."/>
            <person name="O'Brien M.J."/>
            <person name="Copetti D."/>
            <person name="Mohd Noor M.I."/>
            <person name="Ong R.C."/>
            <person name="Putra M."/>
            <person name="Sireger I.Z."/>
            <person name="Indrioko S."/>
            <person name="Kosugi Y."/>
            <person name="Izuno A."/>
            <person name="Isagi Y."/>
            <person name="Lee S.L."/>
            <person name="Shimizu K.K."/>
        </authorList>
    </citation>
    <scope>NUCLEOTIDE SEQUENCE [LARGE SCALE GENOMIC DNA]</scope>
    <source>
        <strain evidence="14">214</strain>
    </source>
</reference>
<comment type="caution">
    <text evidence="14">The sequence shown here is derived from an EMBL/GenBank/DDBJ whole genome shotgun (WGS) entry which is preliminary data.</text>
</comment>
<dbReference type="Pfam" id="PF23259">
    <property type="entry name" value="CHX17_C"/>
    <property type="match status" value="1"/>
</dbReference>
<feature type="transmembrane region" description="Helical" evidence="10">
    <location>
        <begin position="76"/>
        <end position="101"/>
    </location>
</feature>
<dbReference type="Pfam" id="PF00999">
    <property type="entry name" value="Na_H_Exchanger"/>
    <property type="match status" value="1"/>
</dbReference>
<keyword evidence="6 10" id="KW-1133">Transmembrane helix</keyword>
<feature type="transmembrane region" description="Helical" evidence="10">
    <location>
        <begin position="42"/>
        <end position="64"/>
    </location>
</feature>
<keyword evidence="5" id="KW-0630">Potassium</keyword>
<gene>
    <name evidence="14" type="ORF">SLEP1_g7003</name>
</gene>
<feature type="transmembrane region" description="Helical" evidence="10">
    <location>
        <begin position="12"/>
        <end position="30"/>
    </location>
</feature>
<dbReference type="Gene3D" id="1.20.1530.20">
    <property type="match status" value="1"/>
</dbReference>
<feature type="domain" description="Cation/H(+) antiporter central" evidence="12">
    <location>
        <begin position="370"/>
        <end position="496"/>
    </location>
</feature>
<feature type="transmembrane region" description="Helical" evidence="10">
    <location>
        <begin position="146"/>
        <end position="165"/>
    </location>
</feature>
<comment type="similarity">
    <text evidence="9">Belongs to the monovalent cation:proton antiporter 2 (CPA2) transporter (TC 2.A.37) family. CHX (TC 2.A.37.4) subfamily.</text>
</comment>
<feature type="transmembrane region" description="Helical" evidence="10">
    <location>
        <begin position="261"/>
        <end position="281"/>
    </location>
</feature>
<sequence>MAFRAARRATVIGVASVLFPLIIALTYHMATAGPYQTKSIKLEHMAVITVSSFTSFSVIACLLDELMILNSELGRLALSSAIVGDFCSIFLISVVIFSRIWEHSKTSAIKNTTGMISFTLVAIFILRPIMVWMVRRTPEGKQVKDTYVHIVVLMALASALYTNYFEHTPLFGAFVFGLVVPDGPPLGSILVEKFECFVTGIFFPIYVVTTTLRADPGRTMIDVAEEKLDKFNIIVIVLTFLGKLASSFLPSLFCKMPWKDALALALIMSSKGVVELSHFSILKDKKVMRKRAFAMAVIGILLNSAIVPLLVKLLYDPFSRKYAGYQKRNIMYLKRNAEFRILVCVHRPENVSAFIDLLNTTGPTKQSPNVVYVLHLIELIGRASPVFIAHQKKETRVSDRYFESVILAFNQYEQRSWGLVTVNPFTAISPTKMMHEDICTLSLDKQTSFLLLPFHRKWAIDGSIESENSMIRNLNCSVLERAPCSVGILIDRGVVGRLTSRRTSTWFATRTYSVGIVFFGGKDDREALALAKRMANDPKVSLTVIHFVSKDDKKGIMDHLLDAEVLRNVRKDNSMYMEEEVKDGPQTALILRSIVDGYDLLIVGRRQGIDSVQTSGLSEWSEYPELGIIGDLLASPDFESRTSVLVVQQQQYTDVHYQSVNYECEKI</sequence>
<feature type="transmembrane region" description="Helical" evidence="10">
    <location>
        <begin position="185"/>
        <end position="209"/>
    </location>
</feature>
<dbReference type="GO" id="GO:0015297">
    <property type="term" value="F:antiporter activity"/>
    <property type="evidence" value="ECO:0007669"/>
    <property type="project" value="InterPro"/>
</dbReference>
<dbReference type="GO" id="GO:1902600">
    <property type="term" value="P:proton transmembrane transport"/>
    <property type="evidence" value="ECO:0007669"/>
    <property type="project" value="InterPro"/>
</dbReference>
<proteinExistence type="inferred from homology"/>
<dbReference type="GO" id="GO:0006813">
    <property type="term" value="P:potassium ion transport"/>
    <property type="evidence" value="ECO:0007669"/>
    <property type="project" value="UniProtKB-KW"/>
</dbReference>
<dbReference type="PANTHER" id="PTHR32468">
    <property type="entry name" value="CATION/H + ANTIPORTER"/>
    <property type="match status" value="1"/>
</dbReference>
<organism evidence="14 15">
    <name type="scientific">Rubroshorea leprosula</name>
    <dbReference type="NCBI Taxonomy" id="152421"/>
    <lineage>
        <taxon>Eukaryota</taxon>
        <taxon>Viridiplantae</taxon>
        <taxon>Streptophyta</taxon>
        <taxon>Embryophyta</taxon>
        <taxon>Tracheophyta</taxon>
        <taxon>Spermatophyta</taxon>
        <taxon>Magnoliopsida</taxon>
        <taxon>eudicotyledons</taxon>
        <taxon>Gunneridae</taxon>
        <taxon>Pentapetalae</taxon>
        <taxon>rosids</taxon>
        <taxon>malvids</taxon>
        <taxon>Malvales</taxon>
        <taxon>Dipterocarpaceae</taxon>
        <taxon>Rubroshorea</taxon>
    </lineage>
</organism>
<evidence type="ECO:0000259" key="12">
    <source>
        <dbReference type="Pfam" id="PF23256"/>
    </source>
</evidence>
<dbReference type="InterPro" id="IPR038770">
    <property type="entry name" value="Na+/solute_symporter_sf"/>
</dbReference>
<evidence type="ECO:0000313" key="15">
    <source>
        <dbReference type="Proteomes" id="UP001054252"/>
    </source>
</evidence>
<dbReference type="GO" id="GO:0016020">
    <property type="term" value="C:membrane"/>
    <property type="evidence" value="ECO:0007669"/>
    <property type="project" value="UniProtKB-SubCell"/>
</dbReference>
<evidence type="ECO:0000256" key="5">
    <source>
        <dbReference type="ARBA" id="ARBA00022958"/>
    </source>
</evidence>
<dbReference type="InterPro" id="IPR050794">
    <property type="entry name" value="CPA2_transporter"/>
</dbReference>
<evidence type="ECO:0000313" key="14">
    <source>
        <dbReference type="EMBL" id="GKU93410.1"/>
    </source>
</evidence>
<feature type="transmembrane region" description="Helical" evidence="10">
    <location>
        <begin position="230"/>
        <end position="249"/>
    </location>
</feature>
<name>A0AAV5I302_9ROSI</name>
<evidence type="ECO:0000256" key="9">
    <source>
        <dbReference type="ARBA" id="ARBA00038341"/>
    </source>
</evidence>
<dbReference type="InterPro" id="IPR006153">
    <property type="entry name" value="Cation/H_exchanger_TM"/>
</dbReference>
<evidence type="ECO:0000256" key="1">
    <source>
        <dbReference type="ARBA" id="ARBA00004141"/>
    </source>
</evidence>
<evidence type="ECO:0008006" key="16">
    <source>
        <dbReference type="Google" id="ProtNLM"/>
    </source>
</evidence>
<keyword evidence="3" id="KW-0633">Potassium transport</keyword>
<feature type="domain" description="Cation/H(+) antiporter C-terminal" evidence="13">
    <location>
        <begin position="512"/>
        <end position="650"/>
    </location>
</feature>
<evidence type="ECO:0000256" key="2">
    <source>
        <dbReference type="ARBA" id="ARBA00022448"/>
    </source>
</evidence>
<dbReference type="Proteomes" id="UP001054252">
    <property type="component" value="Unassembled WGS sequence"/>
</dbReference>
<dbReference type="EMBL" id="BPVZ01000007">
    <property type="protein sequence ID" value="GKU93410.1"/>
    <property type="molecule type" value="Genomic_DNA"/>
</dbReference>
<comment type="subcellular location">
    <subcellularLocation>
        <location evidence="1">Membrane</location>
        <topology evidence="1">Multi-pass membrane protein</topology>
    </subcellularLocation>
</comment>
<dbReference type="InterPro" id="IPR057291">
    <property type="entry name" value="CHX17_2nd"/>
</dbReference>
<dbReference type="Pfam" id="PF23256">
    <property type="entry name" value="CHX17_2nd"/>
    <property type="match status" value="1"/>
</dbReference>
<feature type="transmembrane region" description="Helical" evidence="10">
    <location>
        <begin position="293"/>
        <end position="315"/>
    </location>
</feature>
<dbReference type="GO" id="GO:0006885">
    <property type="term" value="P:regulation of pH"/>
    <property type="evidence" value="ECO:0007669"/>
    <property type="project" value="TreeGrafter"/>
</dbReference>
<dbReference type="AlphaFoldDB" id="A0AAV5I302"/>
<dbReference type="PANTHER" id="PTHR32468:SF134">
    <property type="entry name" value="CATION_H+ EXCHANGER DOMAIN-CONTAINING PROTEIN"/>
    <property type="match status" value="1"/>
</dbReference>
<accession>A0AAV5I302</accession>
<protein>
    <recommendedName>
        <fullName evidence="16">Cation/H+ exchanger domain-containing protein</fullName>
    </recommendedName>
</protein>
<evidence type="ECO:0000259" key="11">
    <source>
        <dbReference type="Pfam" id="PF00999"/>
    </source>
</evidence>
<feature type="transmembrane region" description="Helical" evidence="10">
    <location>
        <begin position="113"/>
        <end position="134"/>
    </location>
</feature>
<evidence type="ECO:0000256" key="10">
    <source>
        <dbReference type="SAM" id="Phobius"/>
    </source>
</evidence>
<keyword evidence="8 10" id="KW-0472">Membrane</keyword>
<keyword evidence="4 10" id="KW-0812">Transmembrane</keyword>
<keyword evidence="7" id="KW-0406">Ion transport</keyword>
<keyword evidence="2" id="KW-0813">Transport</keyword>
<evidence type="ECO:0000259" key="13">
    <source>
        <dbReference type="Pfam" id="PF23259"/>
    </source>
</evidence>
<evidence type="ECO:0000256" key="4">
    <source>
        <dbReference type="ARBA" id="ARBA00022692"/>
    </source>
</evidence>